<evidence type="ECO:0000313" key="2">
    <source>
        <dbReference type="EMBL" id="KIY49021.1"/>
    </source>
</evidence>
<feature type="region of interest" description="Disordered" evidence="1">
    <location>
        <begin position="1"/>
        <end position="65"/>
    </location>
</feature>
<proteinExistence type="predicted"/>
<gene>
    <name evidence="2" type="ORF">FISHEDRAFT_73045</name>
</gene>
<dbReference type="AlphaFoldDB" id="A0A0D7AGK2"/>
<reference evidence="2 3" key="1">
    <citation type="journal article" date="2015" name="Fungal Genet. Biol.">
        <title>Evolution of novel wood decay mechanisms in Agaricales revealed by the genome sequences of Fistulina hepatica and Cylindrobasidium torrendii.</title>
        <authorList>
            <person name="Floudas D."/>
            <person name="Held B.W."/>
            <person name="Riley R."/>
            <person name="Nagy L.G."/>
            <person name="Koehler G."/>
            <person name="Ransdell A.S."/>
            <person name="Younus H."/>
            <person name="Chow J."/>
            <person name="Chiniquy J."/>
            <person name="Lipzen A."/>
            <person name="Tritt A."/>
            <person name="Sun H."/>
            <person name="Haridas S."/>
            <person name="LaButti K."/>
            <person name="Ohm R.A."/>
            <person name="Kues U."/>
            <person name="Blanchette R.A."/>
            <person name="Grigoriev I.V."/>
            <person name="Minto R.E."/>
            <person name="Hibbett D.S."/>
        </authorList>
    </citation>
    <scope>NUCLEOTIDE SEQUENCE [LARGE SCALE GENOMIC DNA]</scope>
    <source>
        <strain evidence="2 3">ATCC 64428</strain>
    </source>
</reference>
<evidence type="ECO:0000313" key="3">
    <source>
        <dbReference type="Proteomes" id="UP000054144"/>
    </source>
</evidence>
<protein>
    <submittedName>
        <fullName evidence="2">Uncharacterized protein</fullName>
    </submittedName>
</protein>
<sequence length="65" mass="7432">MFLWTRERGTSKLLQEDSQYSSPAPTVRPAYVPSVQRPLPRSHSQPVPPSDEWVQIPRSASRPDM</sequence>
<organism evidence="2 3">
    <name type="scientific">Fistulina hepatica ATCC 64428</name>
    <dbReference type="NCBI Taxonomy" id="1128425"/>
    <lineage>
        <taxon>Eukaryota</taxon>
        <taxon>Fungi</taxon>
        <taxon>Dikarya</taxon>
        <taxon>Basidiomycota</taxon>
        <taxon>Agaricomycotina</taxon>
        <taxon>Agaricomycetes</taxon>
        <taxon>Agaricomycetidae</taxon>
        <taxon>Agaricales</taxon>
        <taxon>Fistulinaceae</taxon>
        <taxon>Fistulina</taxon>
    </lineage>
</organism>
<dbReference type="EMBL" id="KN881739">
    <property type="protein sequence ID" value="KIY49021.1"/>
    <property type="molecule type" value="Genomic_DNA"/>
</dbReference>
<name>A0A0D7AGK2_9AGAR</name>
<dbReference type="Proteomes" id="UP000054144">
    <property type="component" value="Unassembled WGS sequence"/>
</dbReference>
<accession>A0A0D7AGK2</accession>
<feature type="compositionally biased region" description="Polar residues" evidence="1">
    <location>
        <begin position="12"/>
        <end position="24"/>
    </location>
</feature>
<feature type="compositionally biased region" description="Basic and acidic residues" evidence="1">
    <location>
        <begin position="1"/>
        <end position="10"/>
    </location>
</feature>
<keyword evidence="3" id="KW-1185">Reference proteome</keyword>
<evidence type="ECO:0000256" key="1">
    <source>
        <dbReference type="SAM" id="MobiDB-lite"/>
    </source>
</evidence>